<dbReference type="NCBIfam" id="NF003417">
    <property type="entry name" value="PRK04813.1"/>
    <property type="match status" value="2"/>
</dbReference>
<dbReference type="FunFam" id="1.10.1200.10:FF:000005">
    <property type="entry name" value="Nonribosomal peptide synthetase 1"/>
    <property type="match status" value="2"/>
</dbReference>
<dbReference type="Gene3D" id="3.30.559.10">
    <property type="entry name" value="Chloramphenicol acetyltransferase-like domain"/>
    <property type="match status" value="2"/>
</dbReference>
<dbReference type="Proteomes" id="UP000315439">
    <property type="component" value="Unassembled WGS sequence"/>
</dbReference>
<keyword evidence="3" id="KW-0597">Phosphoprotein</keyword>
<evidence type="ECO:0000256" key="3">
    <source>
        <dbReference type="ARBA" id="ARBA00022553"/>
    </source>
</evidence>
<dbReference type="InterPro" id="IPR020845">
    <property type="entry name" value="AMP-binding_CS"/>
</dbReference>
<dbReference type="GO" id="GO:0043041">
    <property type="term" value="P:amino acid activation for nonribosomal peptide biosynthetic process"/>
    <property type="evidence" value="ECO:0007669"/>
    <property type="project" value="TreeGrafter"/>
</dbReference>
<dbReference type="EMBL" id="VIKS01000017">
    <property type="protein sequence ID" value="TQV81087.1"/>
    <property type="molecule type" value="Genomic_DNA"/>
</dbReference>
<evidence type="ECO:0000313" key="5">
    <source>
        <dbReference type="EMBL" id="TQV81087.1"/>
    </source>
</evidence>
<dbReference type="Gene3D" id="1.10.1200.10">
    <property type="entry name" value="ACP-like"/>
    <property type="match status" value="2"/>
</dbReference>
<dbReference type="InterPro" id="IPR001242">
    <property type="entry name" value="Condensation_dom"/>
</dbReference>
<proteinExistence type="predicted"/>
<dbReference type="PROSITE" id="PS00455">
    <property type="entry name" value="AMP_BINDING"/>
    <property type="match status" value="1"/>
</dbReference>
<comment type="caution">
    <text evidence="5">The sequence shown here is derived from an EMBL/GenBank/DDBJ whole genome shotgun (WGS) entry which is preliminary data.</text>
</comment>
<dbReference type="Gene3D" id="3.30.559.30">
    <property type="entry name" value="Nonribosomal peptide synthetase, condensation domain"/>
    <property type="match status" value="3"/>
</dbReference>
<dbReference type="InterPro" id="IPR023213">
    <property type="entry name" value="CAT-like_dom_sf"/>
</dbReference>
<dbReference type="InterPro" id="IPR025110">
    <property type="entry name" value="AMP-bd_C"/>
</dbReference>
<gene>
    <name evidence="5" type="ORF">FLL46_26110</name>
</gene>
<dbReference type="InterPro" id="IPR036736">
    <property type="entry name" value="ACP-like_sf"/>
</dbReference>
<dbReference type="FunFam" id="3.30.300.30:FF:000015">
    <property type="entry name" value="Nonribosomal peptide synthase SidD"/>
    <property type="match status" value="2"/>
</dbReference>
<comment type="cofactor">
    <cofactor evidence="1">
        <name>pantetheine 4'-phosphate</name>
        <dbReference type="ChEBI" id="CHEBI:47942"/>
    </cofactor>
</comment>
<dbReference type="PANTHER" id="PTHR45527:SF1">
    <property type="entry name" value="FATTY ACID SYNTHASE"/>
    <property type="match status" value="1"/>
</dbReference>
<dbReference type="PROSITE" id="PS50075">
    <property type="entry name" value="CARRIER"/>
    <property type="match status" value="2"/>
</dbReference>
<evidence type="ECO:0000256" key="2">
    <source>
        <dbReference type="ARBA" id="ARBA00022450"/>
    </source>
</evidence>
<dbReference type="SUPFAM" id="SSF52777">
    <property type="entry name" value="CoA-dependent acyltransferases"/>
    <property type="match status" value="5"/>
</dbReference>
<accession>A0A545TV47</accession>
<reference evidence="5 6" key="1">
    <citation type="submission" date="2019-07" db="EMBL/GenBank/DDBJ databases">
        <title>Draft genome for Aliikangiella sp. M105.</title>
        <authorList>
            <person name="Wang G."/>
        </authorList>
    </citation>
    <scope>NUCLEOTIDE SEQUENCE [LARGE SCALE GENOMIC DNA]</scope>
    <source>
        <strain evidence="5 6">M105</strain>
    </source>
</reference>
<feature type="domain" description="Carrier" evidence="4">
    <location>
        <begin position="969"/>
        <end position="1043"/>
    </location>
</feature>
<sequence>MLSKDISEPEISRLSPQQARLSSFSSESRKSLMCECEWEMPWHSSLESLQTQLVSRMEEFEIFRTKIQRHANGENVQVIAPQVQMQLELSNEISVQELLQKKESLRRNTIESDDRRVGLYIYQSSEKLCGIYFVAPPEIVDLETVQLLARSIDGRPENCIQSGQEGILQYADLSEWLNQLQDEELGKEGLKYWRKLDCPTIGSQPLLDGKVLKSEPHFSSVVTADYLLSCDNFSDQSKLNEDLFLSIWVLCIAKLSSCERVSVGKLCSGRTLDDLKDAIGNLSLTLPISFEFDWMSTFEEFLNNITATVSEGEQYQECFRWNELKSADASNASSYCFNSFEFHDLDSKEQGIASTKWIKAIFQVEPYLLKCSIKKYNQKTYLSFSYNPDLYFSETIEHLKERYIKVLNQVRSNFNVKLSQLDLTLPWERENQQNWNLTSRHFEQLIPFHQLFEKQAGDTPENTAVVFQEHKLSYTELNAKANQFARLLIDRGVSLGDYVGVSLGRSIDLVVALLGILKAGAAYVPIDPEYPAKRISYIADNSAIKLTIVNSRSGNLFNFNETLNLDDIGEQIKKYPNNNLQLSVLSEQAAYTIYTSGSTGVPKGVVISHRSLYNYVKWAGVEYELAEGNGSLVHSSISFDLTVTSLLAPLSVGQSVILIPEEEGIEGLINRLSKNNNYTLLKVTPSHLEMLNAALSHENMKNAVRVIVVGGEALSWHRINPWLINNPGMTIVNEYGPTEATVGCCIEKIRQHDPALTGMVPIGKPIHNTKLHVLDQSQNEVPIGVIGELYIEGMGLALEYHNRPDMTEKAFILMGRKADQKLYRTGDLAKYLEDGRLSFEGRCDEQVKLRGYRVELGEIEAILQNSRGVEEVVVRLLESGNKKTGIQNSETENIETPQNGRLGLVAYIVKSEVKIPDLFTTLKRRLAESIPEYMIPVHWVALDFLPLNKHGKLDKEKLPLPQNKQAYVSARTNTEQALVNLWQRFLGAERIGVKDNYFELGGDSIRSISLISAAREQGIVFTLNQLFSNPTIAELVQVIGESNEAEEECHTLPFEMITLDCRARLPDTVEDAYPLTTLQQGMIYHNQFYEDEKLYHDIFSYRLMLPENLKVDHLVIRKAYRHILRKHPVLRTTFSLSEFEHPLQLVHKRGNEESLVIRDLKGLNDERQQAEIELMIQREKETGFDISELPLVRCFIHLLSDREIQFSISFHHSIIDGWSDAILLTELLTAIISLSQEKELPERTLSSKFSDFVKLELSALDDPEFKQFWRDKLKDLSYTSIPALKNVSRNKVTSKVHSQQIVIEEPVSNNLKAIAKTIGVPLKTLLLTAHMRVLNLIAAQDDITTCLVSAGRPVSEDGDQVLGLFINSIPLRIKFGGLRKATWRKLIEETFSEENQCMKYRRYPYGKMKTFTGLDSVSDALFYFTDYHNLEGIYQQTGIKLLETRPYERSSFPLVVHFNIDPESKLLTGEVECNASQFTAEQNECYSLLFAELLEEISQSVDCEFDSVYSCSTRQYLESELCAKRGSVFYSDLIQWRKDYWLNQPGSKKLSYWEKRLSNCPKPPHLPLVGKSYQVKGFIEKSVASILESDLSKKIESICNEYQISDLMLFECLFSILLCRHGNEDKVLIRRVENSLNVKASDALVLKLISTIAIRTDINSKLSFTALIKKHIEESKRDLPYRDLSFESIIAHMKDSNSREELSNCRIFLNLDHKVTDPEVSQRVIYLPGQQEKIKAKFNLWLSIQREDNENKYNLSLAYNGALYSESGMQLIVDGFALLLHQISANADRNVYSYSILPHQEERRMFARSCNEEANQQHELCVHQLFEKQAGLHPERVAVVEQELELSYRQLNDKANRLANYLVGTRMVKPGEIVGLFLSGSTSFVTSSIALLKAGCAFLPMDPDYPASRIEYMVEDANLAVIITDQELAARLPIYSGKVLCIDEENLQGELQQSCSEIINLDTAKLDHEKLAYVIYTSGSTGKPKGVMVKHGHLSGHIKGMMSFYEYSKEDRVLQFSTVGVDATQEQIFCALSAGASLCMYNQGIMQGSDFDYFCSENNITILDLPPAYISALFEEKSSPFEYLRNDIRLLILGGERLSLQTYQHLKKAGLSCRVVNAYGPTETVITSLAHGFFLNQTISENVPSVPIGRAMKGREMYVLNKEYALVPDGVSGELFIGGKYLSSGYLNRPELTDDRFVKNPFSQSSNDYMYKTGDIVRWCDSDNLCFITRTDDQVSIRGFRVELSEIENEICNHPLVSSGVVLLRSDQTLGDKLVAYIVLEPEQHINVINASETAANDQETNKNIAEKRKVSNELELSDSLRGFLQRRLADYMIPNFYVFVDAFPLTPSGKIDREQLPELNLGSADDTYIPPRNELENILCSVCRQVLKVDRVGINSNFFHLGGDSLSCLQFVSRLREKKIYFNVRDVFDTPTISKLSEKVGAASVANENSSKSHQDGDRFSRKITKRITVRSSKVVRKRNSTDKLVLKIS</sequence>
<organism evidence="5 6">
    <name type="scientific">Aliikangiella coralliicola</name>
    <dbReference type="NCBI Taxonomy" id="2592383"/>
    <lineage>
        <taxon>Bacteria</taxon>
        <taxon>Pseudomonadati</taxon>
        <taxon>Pseudomonadota</taxon>
        <taxon>Gammaproteobacteria</taxon>
        <taxon>Oceanospirillales</taxon>
        <taxon>Pleioneaceae</taxon>
        <taxon>Aliikangiella</taxon>
    </lineage>
</organism>
<evidence type="ECO:0000256" key="1">
    <source>
        <dbReference type="ARBA" id="ARBA00001957"/>
    </source>
</evidence>
<evidence type="ECO:0000259" key="4">
    <source>
        <dbReference type="PROSITE" id="PS50075"/>
    </source>
</evidence>
<dbReference type="RefSeq" id="WP_142935256.1">
    <property type="nucleotide sequence ID" value="NZ_ML660173.1"/>
</dbReference>
<dbReference type="NCBIfam" id="TIGR01733">
    <property type="entry name" value="AA-adenyl-dom"/>
    <property type="match status" value="2"/>
</dbReference>
<dbReference type="SUPFAM" id="SSF56801">
    <property type="entry name" value="Acetyl-CoA synthetase-like"/>
    <property type="match status" value="2"/>
</dbReference>
<keyword evidence="6" id="KW-1185">Reference proteome</keyword>
<dbReference type="Gene3D" id="3.40.50.980">
    <property type="match status" value="4"/>
</dbReference>
<dbReference type="GO" id="GO:0044550">
    <property type="term" value="P:secondary metabolite biosynthetic process"/>
    <property type="evidence" value="ECO:0007669"/>
    <property type="project" value="TreeGrafter"/>
</dbReference>
<dbReference type="PANTHER" id="PTHR45527">
    <property type="entry name" value="NONRIBOSOMAL PEPTIDE SYNTHETASE"/>
    <property type="match status" value="1"/>
</dbReference>
<evidence type="ECO:0000313" key="6">
    <source>
        <dbReference type="Proteomes" id="UP000315439"/>
    </source>
</evidence>
<dbReference type="GO" id="GO:0031177">
    <property type="term" value="F:phosphopantetheine binding"/>
    <property type="evidence" value="ECO:0007669"/>
    <property type="project" value="TreeGrafter"/>
</dbReference>
<dbReference type="CDD" id="cd05930">
    <property type="entry name" value="A_NRPS"/>
    <property type="match status" value="2"/>
</dbReference>
<dbReference type="GO" id="GO:0005737">
    <property type="term" value="C:cytoplasm"/>
    <property type="evidence" value="ECO:0007669"/>
    <property type="project" value="TreeGrafter"/>
</dbReference>
<protein>
    <submittedName>
        <fullName evidence="5">Amino acid adenylation domain-containing protein</fullName>
    </submittedName>
</protein>
<dbReference type="InterPro" id="IPR045851">
    <property type="entry name" value="AMP-bd_C_sf"/>
</dbReference>
<dbReference type="InterPro" id="IPR000873">
    <property type="entry name" value="AMP-dep_synth/lig_dom"/>
</dbReference>
<dbReference type="Pfam" id="PF00668">
    <property type="entry name" value="Condensation"/>
    <property type="match status" value="3"/>
</dbReference>
<name>A0A545TV47_9GAMM</name>
<dbReference type="Gene3D" id="2.30.38.10">
    <property type="entry name" value="Luciferase, Domain 3"/>
    <property type="match status" value="2"/>
</dbReference>
<dbReference type="InterPro" id="IPR009081">
    <property type="entry name" value="PP-bd_ACP"/>
</dbReference>
<dbReference type="OrthoDB" id="9780518at2"/>
<dbReference type="FunFam" id="3.40.50.980:FF:000001">
    <property type="entry name" value="Non-ribosomal peptide synthetase"/>
    <property type="match status" value="2"/>
</dbReference>
<dbReference type="Pfam" id="PF00550">
    <property type="entry name" value="PP-binding"/>
    <property type="match status" value="2"/>
</dbReference>
<keyword evidence="2" id="KW-0596">Phosphopantetheine</keyword>
<dbReference type="SUPFAM" id="SSF47336">
    <property type="entry name" value="ACP-like"/>
    <property type="match status" value="2"/>
</dbReference>
<feature type="domain" description="Carrier" evidence="4">
    <location>
        <begin position="2371"/>
        <end position="2445"/>
    </location>
</feature>
<dbReference type="Gene3D" id="3.30.300.30">
    <property type="match status" value="2"/>
</dbReference>
<dbReference type="Pfam" id="PF13193">
    <property type="entry name" value="AMP-binding_C"/>
    <property type="match status" value="1"/>
</dbReference>
<dbReference type="InterPro" id="IPR010071">
    <property type="entry name" value="AA_adenyl_dom"/>
</dbReference>
<dbReference type="Pfam" id="PF00501">
    <property type="entry name" value="AMP-binding"/>
    <property type="match status" value="2"/>
</dbReference>
<dbReference type="GO" id="GO:0003824">
    <property type="term" value="F:catalytic activity"/>
    <property type="evidence" value="ECO:0007669"/>
    <property type="project" value="InterPro"/>
</dbReference>